<organism evidence="3 4">
    <name type="scientific">Batillaria attramentaria</name>
    <dbReference type="NCBI Taxonomy" id="370345"/>
    <lineage>
        <taxon>Eukaryota</taxon>
        <taxon>Metazoa</taxon>
        <taxon>Spiralia</taxon>
        <taxon>Lophotrochozoa</taxon>
        <taxon>Mollusca</taxon>
        <taxon>Gastropoda</taxon>
        <taxon>Caenogastropoda</taxon>
        <taxon>Sorbeoconcha</taxon>
        <taxon>Cerithioidea</taxon>
        <taxon>Batillariidae</taxon>
        <taxon>Batillaria</taxon>
    </lineage>
</organism>
<evidence type="ECO:0000256" key="2">
    <source>
        <dbReference type="SAM" id="SignalP"/>
    </source>
</evidence>
<evidence type="ECO:0000313" key="4">
    <source>
        <dbReference type="Proteomes" id="UP001519460"/>
    </source>
</evidence>
<feature type="region of interest" description="Disordered" evidence="1">
    <location>
        <begin position="94"/>
        <end position="128"/>
    </location>
</feature>
<feature type="chain" id="PRO_5044794635" evidence="2">
    <location>
        <begin position="30"/>
        <end position="340"/>
    </location>
</feature>
<dbReference type="EMBL" id="JACVVK020000121">
    <property type="protein sequence ID" value="KAK7490985.1"/>
    <property type="molecule type" value="Genomic_DNA"/>
</dbReference>
<sequence>MISVKSPSAFLVVSTALLCLLLASGPSDGFSIFSRHRPRGHQQVRGVSRRQEGVLNILQFLARLNPNYQRYVNDFLRRIGITLGRQAVLTTLSPDSSGSGVAMATSSPHTPTVSTHAPTTPGPAPTTATATAAVSTITAATSTATATVATTTGTFDTTTTTSLTTSLAPTTTEETEQEEMELTSTPFGVPQTTSRVTMTTVRAEENHSTSGQTTTTTVVMTTEEAEESESAGSLGQASSSTTPEPSEEEGTGVTSTATVTMTTEEAEELEPTASLFGQTSTTEEPEEEELTEIVLPLAQRFQCMQLEGVCLRQCETPADAIPFISCGSDVMGQPLVCCDD</sequence>
<feature type="region of interest" description="Disordered" evidence="1">
    <location>
        <begin position="155"/>
        <end position="191"/>
    </location>
</feature>
<proteinExistence type="predicted"/>
<feature type="compositionally biased region" description="Low complexity" evidence="1">
    <location>
        <begin position="104"/>
        <end position="128"/>
    </location>
</feature>
<feature type="compositionally biased region" description="Low complexity" evidence="1">
    <location>
        <begin position="271"/>
        <end position="282"/>
    </location>
</feature>
<dbReference type="Proteomes" id="UP001519460">
    <property type="component" value="Unassembled WGS sequence"/>
</dbReference>
<feature type="region of interest" description="Disordered" evidence="1">
    <location>
        <begin position="222"/>
        <end position="288"/>
    </location>
</feature>
<evidence type="ECO:0000256" key="1">
    <source>
        <dbReference type="SAM" id="MobiDB-lite"/>
    </source>
</evidence>
<protein>
    <submittedName>
        <fullName evidence="3">Uncharacterized protein</fullName>
    </submittedName>
</protein>
<name>A0ABD0KV05_9CAEN</name>
<feature type="compositionally biased region" description="Low complexity" evidence="1">
    <location>
        <begin position="230"/>
        <end position="244"/>
    </location>
</feature>
<feature type="compositionally biased region" description="Low complexity" evidence="1">
    <location>
        <begin position="155"/>
        <end position="172"/>
    </location>
</feature>
<reference evidence="3 4" key="1">
    <citation type="journal article" date="2023" name="Sci. Data">
        <title>Genome assembly of the Korean intertidal mud-creeper Batillaria attramentaria.</title>
        <authorList>
            <person name="Patra A.K."/>
            <person name="Ho P.T."/>
            <person name="Jun S."/>
            <person name="Lee S.J."/>
            <person name="Kim Y."/>
            <person name="Won Y.J."/>
        </authorList>
    </citation>
    <scope>NUCLEOTIDE SEQUENCE [LARGE SCALE GENOMIC DNA]</scope>
    <source>
        <strain evidence="3">Wonlab-2016</strain>
    </source>
</reference>
<dbReference type="AlphaFoldDB" id="A0ABD0KV05"/>
<keyword evidence="2" id="KW-0732">Signal</keyword>
<feature type="signal peptide" evidence="2">
    <location>
        <begin position="1"/>
        <end position="29"/>
    </location>
</feature>
<feature type="compositionally biased region" description="Low complexity" evidence="1">
    <location>
        <begin position="251"/>
        <end position="263"/>
    </location>
</feature>
<comment type="caution">
    <text evidence="3">The sequence shown here is derived from an EMBL/GenBank/DDBJ whole genome shotgun (WGS) entry which is preliminary data.</text>
</comment>
<keyword evidence="4" id="KW-1185">Reference proteome</keyword>
<evidence type="ECO:0000313" key="3">
    <source>
        <dbReference type="EMBL" id="KAK7490985.1"/>
    </source>
</evidence>
<accession>A0ABD0KV05</accession>
<gene>
    <name evidence="3" type="ORF">BaRGS_00017857</name>
</gene>